<keyword evidence="1" id="KW-1133">Transmembrane helix</keyword>
<evidence type="ECO:0000313" key="2">
    <source>
        <dbReference type="EMBL" id="EIJ36537.1"/>
    </source>
</evidence>
<dbReference type="Gene3D" id="2.20.28.30">
    <property type="entry name" value="RNA polymerase ii, chain L"/>
    <property type="match status" value="1"/>
</dbReference>
<gene>
    <name evidence="2" type="ORF">Thini_4038</name>
</gene>
<dbReference type="AlphaFoldDB" id="A0A656HJA9"/>
<protein>
    <recommendedName>
        <fullName evidence="4">Primosomal protein N' (Replication factor Y)-superfamily II helicase</fullName>
    </recommendedName>
</protein>
<name>A0A656HJA9_THINJ</name>
<reference evidence="3" key="1">
    <citation type="journal article" date="2011" name="Stand. Genomic Sci.">
        <title>Genome sequence of the filamentous, gliding Thiothrix nivea neotype strain (JP2(T)).</title>
        <authorList>
            <person name="Lapidus A."/>
            <person name="Nolan M."/>
            <person name="Lucas S."/>
            <person name="Glavina Del Rio T."/>
            <person name="Tice H."/>
            <person name="Cheng J.F."/>
            <person name="Tapia R."/>
            <person name="Han C."/>
            <person name="Goodwin L."/>
            <person name="Pitluck S."/>
            <person name="Liolios K."/>
            <person name="Pagani I."/>
            <person name="Ivanova N."/>
            <person name="Huntemann M."/>
            <person name="Mavromatis K."/>
            <person name="Mikhailova N."/>
            <person name="Pati A."/>
            <person name="Chen A."/>
            <person name="Palaniappan K."/>
            <person name="Land M."/>
            <person name="Brambilla E.M."/>
            <person name="Rohde M."/>
            <person name="Abt B."/>
            <person name="Verbarg S."/>
            <person name="Goker M."/>
            <person name="Bristow J."/>
            <person name="Eisen J.A."/>
            <person name="Markowitz V."/>
            <person name="Hugenholtz P."/>
            <person name="Kyrpides N.C."/>
            <person name="Klenk H.P."/>
            <person name="Woyke T."/>
        </authorList>
    </citation>
    <scope>NUCLEOTIDE SEQUENCE [LARGE SCALE GENOMIC DNA]</scope>
    <source>
        <strain evidence="3">ATCC 35100 / DSM 5205 / JP2</strain>
    </source>
</reference>
<accession>A0A656HJA9</accession>
<dbReference type="PANTHER" id="PTHR37826">
    <property type="entry name" value="FLOTILLIN BAND_7_5 DOMAIN PROTEIN"/>
    <property type="match status" value="1"/>
</dbReference>
<evidence type="ECO:0000313" key="3">
    <source>
        <dbReference type="Proteomes" id="UP000005317"/>
    </source>
</evidence>
<dbReference type="EMBL" id="JH651384">
    <property type="protein sequence ID" value="EIJ36537.1"/>
    <property type="molecule type" value="Genomic_DNA"/>
</dbReference>
<dbReference type="PANTHER" id="PTHR37826:SF3">
    <property type="entry name" value="J DOMAIN-CONTAINING PROTEIN"/>
    <property type="match status" value="1"/>
</dbReference>
<dbReference type="RefSeq" id="WP_002710409.1">
    <property type="nucleotide sequence ID" value="NZ_JH651384.1"/>
</dbReference>
<organism evidence="2 3">
    <name type="scientific">Thiothrix nivea (strain ATCC 35100 / DSM 5205 / JP2)</name>
    <dbReference type="NCBI Taxonomy" id="870187"/>
    <lineage>
        <taxon>Bacteria</taxon>
        <taxon>Pseudomonadati</taxon>
        <taxon>Pseudomonadota</taxon>
        <taxon>Gammaproteobacteria</taxon>
        <taxon>Thiotrichales</taxon>
        <taxon>Thiotrichaceae</taxon>
        <taxon>Thiothrix</taxon>
    </lineage>
</organism>
<sequence>MADDNDNNIRQQHFPCEECGADLLYQPGSDSLVCSYCGHQNFIRPSQEQIREYNFEQALRAIQQAKIRPLDNTQVIKCPNCAATFELKQNRHAGDCPFCGTPVVTGTEQARLFQPKSLLPFLVTEKDARAAFDRWIGNLWFAPSALKNKAKRDEKLLGIYVPYWTYDSHTDTYYRGERGIIYYERQLVTVMVNGRPQQQVQSVPRIRWTPVSGRVRLFFDDVLVGATRTLPRTILDRLEPWDLPNLVPYNESYLSGFQSEIYQIDLDEGFEQARSIMDNRIYNAVISDIGGDQQRVNSLQTQHSARTFKHLLLPVWSAAFRYNSKTYRFVINGRNGKTQGERPYSVIKIVFAVLLGLILAGGLVYYMEKAGVFEQMIEQGVEYYQYQPRQQFPSPYQHDPYRYNPGGYFYR</sequence>
<dbReference type="Proteomes" id="UP000005317">
    <property type="component" value="Unassembled WGS sequence"/>
</dbReference>
<feature type="transmembrane region" description="Helical" evidence="1">
    <location>
        <begin position="344"/>
        <end position="366"/>
    </location>
</feature>
<keyword evidence="1" id="KW-0472">Membrane</keyword>
<evidence type="ECO:0008006" key="4">
    <source>
        <dbReference type="Google" id="ProtNLM"/>
    </source>
</evidence>
<evidence type="ECO:0000256" key="1">
    <source>
        <dbReference type="SAM" id="Phobius"/>
    </source>
</evidence>
<proteinExistence type="predicted"/>
<keyword evidence="3" id="KW-1185">Reference proteome</keyword>
<keyword evidence="1" id="KW-0812">Transmembrane</keyword>